<keyword evidence="1" id="KW-0472">Membrane</keyword>
<feature type="domain" description="Beta-lactamase-related" evidence="2">
    <location>
        <begin position="48"/>
        <end position="387"/>
    </location>
</feature>
<gene>
    <name evidence="3" type="ORF">THTE_3856</name>
</gene>
<protein>
    <submittedName>
        <fullName evidence="3">Beta-lactamase class C and other penicillin binding protein</fullName>
    </submittedName>
</protein>
<dbReference type="PANTHER" id="PTHR43283:SF3">
    <property type="entry name" value="BETA-LACTAMASE FAMILY PROTEIN (AFU_ORTHOLOGUE AFUA_5G07500)"/>
    <property type="match status" value="1"/>
</dbReference>
<evidence type="ECO:0000313" key="4">
    <source>
        <dbReference type="Proteomes" id="UP000215086"/>
    </source>
</evidence>
<name>A0A286RKH4_9BACT</name>
<dbReference type="Gene3D" id="3.40.710.10">
    <property type="entry name" value="DD-peptidase/beta-lactamase superfamily"/>
    <property type="match status" value="1"/>
</dbReference>
<dbReference type="SUPFAM" id="SSF56601">
    <property type="entry name" value="beta-lactamase/transpeptidase-like"/>
    <property type="match status" value="1"/>
</dbReference>
<evidence type="ECO:0000259" key="2">
    <source>
        <dbReference type="Pfam" id="PF00144"/>
    </source>
</evidence>
<dbReference type="InterPro" id="IPR012338">
    <property type="entry name" value="Beta-lactam/transpept-like"/>
</dbReference>
<evidence type="ECO:0000313" key="3">
    <source>
        <dbReference type="EMBL" id="ASV76457.1"/>
    </source>
</evidence>
<feature type="transmembrane region" description="Helical" evidence="1">
    <location>
        <begin position="12"/>
        <end position="33"/>
    </location>
</feature>
<organism evidence="3 4">
    <name type="scientific">Thermogutta terrifontis</name>
    <dbReference type="NCBI Taxonomy" id="1331910"/>
    <lineage>
        <taxon>Bacteria</taxon>
        <taxon>Pseudomonadati</taxon>
        <taxon>Planctomycetota</taxon>
        <taxon>Planctomycetia</taxon>
        <taxon>Pirellulales</taxon>
        <taxon>Thermoguttaceae</taxon>
        <taxon>Thermogutta</taxon>
    </lineage>
</organism>
<dbReference type="AlphaFoldDB" id="A0A286RKH4"/>
<dbReference type="Pfam" id="PF00144">
    <property type="entry name" value="Beta-lactamase"/>
    <property type="match status" value="1"/>
</dbReference>
<dbReference type="InterPro" id="IPR001466">
    <property type="entry name" value="Beta-lactam-related"/>
</dbReference>
<reference evidence="3 4" key="1">
    <citation type="journal article" name="Front. Microbiol.">
        <title>Sugar Metabolism of the First Thermophilic Planctomycete Thermogutta terrifontis: Comparative Genomic and Transcriptomic Approaches.</title>
        <authorList>
            <person name="Elcheninov A.G."/>
            <person name="Menzel P."/>
            <person name="Gudbergsdottir S.R."/>
            <person name="Slesarev A.I."/>
            <person name="Kadnikov V.V."/>
            <person name="Krogh A."/>
            <person name="Bonch-Osmolovskaya E.A."/>
            <person name="Peng X."/>
            <person name="Kublanov I.V."/>
        </authorList>
    </citation>
    <scope>NUCLEOTIDE SEQUENCE [LARGE SCALE GENOMIC DNA]</scope>
    <source>
        <strain evidence="3 4">R1</strain>
    </source>
</reference>
<dbReference type="KEGG" id="ttf:THTE_3856"/>
<dbReference type="InterPro" id="IPR050789">
    <property type="entry name" value="Diverse_Enzym_Activities"/>
</dbReference>
<keyword evidence="1" id="KW-0812">Transmembrane</keyword>
<proteinExistence type="predicted"/>
<keyword evidence="1" id="KW-1133">Transmembrane helix</keyword>
<evidence type="ECO:0000256" key="1">
    <source>
        <dbReference type="SAM" id="Phobius"/>
    </source>
</evidence>
<dbReference type="Proteomes" id="UP000215086">
    <property type="component" value="Chromosome"/>
</dbReference>
<dbReference type="EMBL" id="CP018477">
    <property type="protein sequence ID" value="ASV76457.1"/>
    <property type="molecule type" value="Genomic_DNA"/>
</dbReference>
<dbReference type="PANTHER" id="PTHR43283">
    <property type="entry name" value="BETA-LACTAMASE-RELATED"/>
    <property type="match status" value="1"/>
</dbReference>
<keyword evidence="4" id="KW-1185">Reference proteome</keyword>
<accession>A0A286RKH4</accession>
<sequence>MVQTMIRRKPAGQGWHIILYFSAVLITCSFLPVRPALGKDDLPARLEGAVRPFIVNHQLAGCVMVVADKHKIIHTITLGWADVDAKRPMQADTLFWIASQSKPITATALMILVDEGRVQLDDPVEKYLPEFRGQWLIAEAAENRVLLKRPSRPITVRDILSHTSGLPFRSALEVPTLDVFPLAARVRSYAMTPLEFDPGRRYQYSNAGINTAARIVEVVTGKRFEEFLKERIFEPLGMKDTTFWPDKEQLSRLARAYRYDAQSKELVSVQIDQLAYPLDDRQNRYPVPAGGLFSTAADLVKSYQMLLNNGTFEGKRLISEDAVREMTSRQTRPELDNSYGLGFVVNGPVFGHGGSHGTNTLADRRKDAILVWLVQHAGPEAQEAFRQVDQIFSEWSPDRG</sequence>